<keyword evidence="6 8" id="KW-0460">Magnesium</keyword>
<evidence type="ECO:0000256" key="11">
    <source>
        <dbReference type="SAM" id="MobiDB-lite"/>
    </source>
</evidence>
<keyword evidence="13" id="KW-0732">Signal</keyword>
<dbReference type="GO" id="GO:0046872">
    <property type="term" value="F:metal ion binding"/>
    <property type="evidence" value="ECO:0007669"/>
    <property type="project" value="UniProtKB-KW"/>
</dbReference>
<proteinExistence type="inferred from homology"/>
<evidence type="ECO:0000256" key="8">
    <source>
        <dbReference type="PIRSR" id="PIRSR601952-2"/>
    </source>
</evidence>
<dbReference type="PROSITE" id="PS00123">
    <property type="entry name" value="ALKALINE_PHOSPHATASE"/>
    <property type="match status" value="2"/>
</dbReference>
<feature type="active site" description="Phosphoserine intermediate" evidence="7">
    <location>
        <position position="152"/>
    </location>
</feature>
<organism evidence="15 16">
    <name type="scientific">Corynebacterium pygosceleis</name>
    <dbReference type="NCBI Taxonomy" id="2800406"/>
    <lineage>
        <taxon>Bacteria</taxon>
        <taxon>Bacillati</taxon>
        <taxon>Actinomycetota</taxon>
        <taxon>Actinomycetes</taxon>
        <taxon>Mycobacteriales</taxon>
        <taxon>Corynebacteriaceae</taxon>
        <taxon>Corynebacterium</taxon>
    </lineage>
</organism>
<comment type="cofactor">
    <cofactor evidence="8">
        <name>Mg(2+)</name>
        <dbReference type="ChEBI" id="CHEBI:18420"/>
    </cofactor>
    <text evidence="8">Binds 1 Mg(2+) ion.</text>
</comment>
<keyword evidence="2" id="KW-0597">Phosphoprotein</keyword>
<evidence type="ECO:0000313" key="17">
    <source>
        <dbReference type="Proteomes" id="UP001081709"/>
    </source>
</evidence>
<gene>
    <name evidence="15" type="primary">phoA</name>
    <name evidence="14" type="ORF">OS125_09580</name>
    <name evidence="15" type="ORF">OS129_09045</name>
</gene>
<evidence type="ECO:0000256" key="10">
    <source>
        <dbReference type="RuleBase" id="RU003946"/>
    </source>
</evidence>
<keyword evidence="12" id="KW-0812">Transmembrane</keyword>
<feature type="binding site" evidence="8">
    <location>
        <position position="203"/>
    </location>
    <ligand>
        <name>Mg(2+)</name>
        <dbReference type="ChEBI" id="CHEBI:18420"/>
    </ligand>
</feature>
<feature type="region of interest" description="Disordered" evidence="11">
    <location>
        <begin position="1032"/>
        <end position="1058"/>
    </location>
</feature>
<keyword evidence="3 8" id="KW-0479">Metal-binding</keyword>
<protein>
    <submittedName>
        <fullName evidence="15">Alkaline phosphatase</fullName>
        <ecNumber evidence="15">3.1.3.1</ecNumber>
    </submittedName>
</protein>
<keyword evidence="12" id="KW-0472">Membrane</keyword>
<feature type="binding site" evidence="8">
    <location>
        <position position="391"/>
    </location>
    <ligand>
        <name>Zn(2+)</name>
        <dbReference type="ChEBI" id="CHEBI:29105"/>
        <label>2</label>
    </ligand>
</feature>
<evidence type="ECO:0000256" key="4">
    <source>
        <dbReference type="ARBA" id="ARBA00022801"/>
    </source>
</evidence>
<evidence type="ECO:0000256" key="13">
    <source>
        <dbReference type="SAM" id="SignalP"/>
    </source>
</evidence>
<keyword evidence="9" id="KW-1015">Disulfide bond</keyword>
<feature type="transmembrane region" description="Helical" evidence="12">
    <location>
        <begin position="1063"/>
        <end position="1082"/>
    </location>
</feature>
<feature type="signal peptide" evidence="13">
    <location>
        <begin position="1"/>
        <end position="33"/>
    </location>
</feature>
<feature type="binding site" evidence="8">
    <location>
        <position position="489"/>
    </location>
    <ligand>
        <name>Zn(2+)</name>
        <dbReference type="ChEBI" id="CHEBI:29105"/>
        <label>2</label>
    </ligand>
</feature>
<feature type="disulfide bond" evidence="9">
    <location>
        <begin position="218"/>
        <end position="230"/>
    </location>
</feature>
<feature type="region of interest" description="Disordered" evidence="11">
    <location>
        <begin position="38"/>
        <end position="63"/>
    </location>
</feature>
<evidence type="ECO:0000256" key="1">
    <source>
        <dbReference type="ARBA" id="ARBA00005984"/>
    </source>
</evidence>
<feature type="binding site" evidence="8">
    <location>
        <position position="439"/>
    </location>
    <ligand>
        <name>Zn(2+)</name>
        <dbReference type="ChEBI" id="CHEBI:29105"/>
        <label>2</label>
    </ligand>
</feature>
<dbReference type="Pfam" id="PF00245">
    <property type="entry name" value="Alk_phosphatase"/>
    <property type="match status" value="3"/>
</dbReference>
<dbReference type="Proteomes" id="UP001081709">
    <property type="component" value="Unassembled WGS sequence"/>
</dbReference>
<evidence type="ECO:0000256" key="12">
    <source>
        <dbReference type="SAM" id="Phobius"/>
    </source>
</evidence>
<dbReference type="Gene3D" id="3.40.720.10">
    <property type="entry name" value="Alkaline Phosphatase, subunit A"/>
    <property type="match status" value="2"/>
</dbReference>
<dbReference type="PANTHER" id="PTHR11596:SF5">
    <property type="entry name" value="ALKALINE PHOSPHATASE"/>
    <property type="match status" value="1"/>
</dbReference>
<accession>A0A9Q4CAD8</accession>
<dbReference type="RefSeq" id="WP_234039615.1">
    <property type="nucleotide sequence ID" value="NZ_JAENIQ020000004.1"/>
</dbReference>
<dbReference type="EC" id="3.1.3.1" evidence="15"/>
<feature type="binding site" evidence="8">
    <location>
        <position position="396"/>
    </location>
    <ligand>
        <name>Zn(2+)</name>
        <dbReference type="ChEBI" id="CHEBI:29105"/>
        <label>2</label>
    </ligand>
</feature>
<keyword evidence="17" id="KW-1185">Reference proteome</keyword>
<name>A0A9Q4CAD8_9CORY</name>
<comment type="caution">
    <text evidence="15">The sequence shown here is derived from an EMBL/GenBank/DDBJ whole genome shotgun (WGS) entry which is preliminary data.</text>
</comment>
<evidence type="ECO:0000256" key="6">
    <source>
        <dbReference type="ARBA" id="ARBA00022842"/>
    </source>
</evidence>
<dbReference type="InterPro" id="IPR017850">
    <property type="entry name" value="Alkaline_phosphatase_core_sf"/>
</dbReference>
<reference evidence="15" key="1">
    <citation type="submission" date="2022-11" db="EMBL/GenBank/DDBJ databases">
        <title>Corynebacterium sp. isolated from Penguins.</title>
        <authorList>
            <person name="Sedlar K."/>
            <person name="Svec P."/>
        </authorList>
    </citation>
    <scope>NUCLEOTIDE SEQUENCE</scope>
    <source>
        <strain evidence="14">P7003</strain>
        <strain evidence="15">P7374</strain>
    </source>
</reference>
<evidence type="ECO:0000313" key="16">
    <source>
        <dbReference type="Proteomes" id="UP001071478"/>
    </source>
</evidence>
<dbReference type="EMBL" id="JAPMKV010000005">
    <property type="protein sequence ID" value="MCX7445487.1"/>
    <property type="molecule type" value="Genomic_DNA"/>
</dbReference>
<evidence type="ECO:0000256" key="9">
    <source>
        <dbReference type="PIRSR" id="PIRSR601952-3"/>
    </source>
</evidence>
<dbReference type="EMBL" id="JAPMKU010000004">
    <property type="protein sequence ID" value="MCX7469018.1"/>
    <property type="molecule type" value="Genomic_DNA"/>
</dbReference>
<comment type="similarity">
    <text evidence="1 10">Belongs to the alkaline phosphatase family.</text>
</comment>
<comment type="cofactor">
    <cofactor evidence="8">
        <name>Zn(2+)</name>
        <dbReference type="ChEBI" id="CHEBI:29105"/>
    </cofactor>
    <text evidence="8">Binds 2 Zn(2+) ions.</text>
</comment>
<dbReference type="AlphaFoldDB" id="A0A9Q4CAD8"/>
<dbReference type="NCBIfam" id="NF007810">
    <property type="entry name" value="PRK10518.1"/>
    <property type="match status" value="1"/>
</dbReference>
<evidence type="ECO:0000313" key="15">
    <source>
        <dbReference type="EMBL" id="MCX7469018.1"/>
    </source>
</evidence>
<dbReference type="GO" id="GO:0004035">
    <property type="term" value="F:alkaline phosphatase activity"/>
    <property type="evidence" value="ECO:0007669"/>
    <property type="project" value="UniProtKB-EC"/>
</dbReference>
<keyword evidence="12" id="KW-1133">Transmembrane helix</keyword>
<feature type="binding site" evidence="8">
    <location>
        <position position="400"/>
    </location>
    <ligand>
        <name>Zn(2+)</name>
        <dbReference type="ChEBI" id="CHEBI:29105"/>
        <label>2</label>
    </ligand>
</feature>
<evidence type="ECO:0000256" key="2">
    <source>
        <dbReference type="ARBA" id="ARBA00022553"/>
    </source>
</evidence>
<keyword evidence="5 8" id="KW-0862">Zinc</keyword>
<evidence type="ECO:0000256" key="3">
    <source>
        <dbReference type="ARBA" id="ARBA00022723"/>
    </source>
</evidence>
<feature type="binding site" evidence="8">
    <location>
        <position position="205"/>
    </location>
    <ligand>
        <name>Mg(2+)</name>
        <dbReference type="ChEBI" id="CHEBI:18420"/>
    </ligand>
</feature>
<dbReference type="InterPro" id="IPR001952">
    <property type="entry name" value="Alkaline_phosphatase"/>
</dbReference>
<dbReference type="PANTHER" id="PTHR11596">
    <property type="entry name" value="ALKALINE PHOSPHATASE"/>
    <property type="match status" value="1"/>
</dbReference>
<dbReference type="SMART" id="SM00098">
    <property type="entry name" value="alkPPc"/>
    <property type="match status" value="2"/>
</dbReference>
<keyword evidence="4 15" id="KW-0378">Hydrolase</keyword>
<dbReference type="CDD" id="cd16012">
    <property type="entry name" value="ALP"/>
    <property type="match status" value="2"/>
</dbReference>
<feature type="binding site" evidence="8">
    <location>
        <position position="438"/>
    </location>
    <ligand>
        <name>Zn(2+)</name>
        <dbReference type="ChEBI" id="CHEBI:29105"/>
        <label>2</label>
    </ligand>
</feature>
<feature type="binding site" evidence="8">
    <location>
        <position position="102"/>
    </location>
    <ligand>
        <name>Mg(2+)</name>
        <dbReference type="ChEBI" id="CHEBI:18420"/>
    </ligand>
</feature>
<dbReference type="InterPro" id="IPR018299">
    <property type="entry name" value="Alkaline_phosphatase_AS"/>
</dbReference>
<dbReference type="PRINTS" id="PR00113">
    <property type="entry name" value="ALKPHPHTASE"/>
</dbReference>
<dbReference type="Proteomes" id="UP001071478">
    <property type="component" value="Unassembled WGS sequence"/>
</dbReference>
<dbReference type="SUPFAM" id="SSF53649">
    <property type="entry name" value="Alkaline phosphatase-like"/>
    <property type="match status" value="2"/>
</dbReference>
<evidence type="ECO:0000313" key="14">
    <source>
        <dbReference type="EMBL" id="MCX7445487.1"/>
    </source>
</evidence>
<evidence type="ECO:0000256" key="5">
    <source>
        <dbReference type="ARBA" id="ARBA00022833"/>
    </source>
</evidence>
<feature type="binding site" evidence="8">
    <location>
        <position position="102"/>
    </location>
    <ligand>
        <name>Zn(2+)</name>
        <dbReference type="ChEBI" id="CHEBI:29105"/>
        <label>2</label>
    </ligand>
</feature>
<feature type="chain" id="PRO_5040182071" evidence="13">
    <location>
        <begin position="34"/>
        <end position="1092"/>
    </location>
</feature>
<evidence type="ECO:0000256" key="7">
    <source>
        <dbReference type="PIRSR" id="PIRSR601952-1"/>
    </source>
</evidence>
<sequence>MTPNERRTRKRTTRAVMGGFLTAALAVTLPASAGADTERLPAADKAPVTGPGGQYNGPEKCNPVAEDGTVRALKPGECAQFGTVGQERTDAQARNVILIIGDGMGQQEITAARNYLKGAAGRFEGLDAFTSTGAYTHHSVDRDGSFNYVTDSAASATSWTTGIKTYNGAVGVDLEQKPVENLLEKAKKAGMRTGNVSTSEIQDATPAALVAHAFNRKCYGPQEEENSKACQGEAFAAQYRHNGGLGSISEQIIDARPDVTLGGGLEAFNQEVIHEGEGKSPFLPTTTTWTAGKTVLDNAADNGFTVVRTAAELDSVTAADQDSPLLGLFDDGNMKTRYAPSKATADGGSGRPLECEKQDTEGQPELVDMTTKAIELLDDPDSDKGFLLQVESASIDKRSHAADACGMIGEVERLDETVKAALDFAEKDGNTLVVVTADHAHSTEIIYDGQNSVAATTRLRTGEGSSQTIAYGSLPLQELADNPKASQQHNGSQLRVAAHGPGEENVIGQTDQTDLFFTVANALRINDVPTIEASVPTEKSATTYRAGTGDRNAPADPLATCYKVGDDGFVSGPGDCAQFAKEGQGLDDEKAKNLILFIGDGMGDSEITSARDYLHGANGRLPGIDALPYTGYYTTFALDPELGGPTYVTDSAASATGWATGTKTYNGGLGIRVDGTPVPNIIELAKAKGMKTGNVTTAEIQDATPAAVGSHALNRKCYGPEYDKNNKTCQGEGFEKQFREYGGLGSISEQLIDTRADITLGGGAKYFGQTVQAGGDWDGHTWTKGDSVLDNARNQGFTVVTSADELDAVNEADQDAPVLGLFAEGNLPRIWEQTVPTVEPAVGQGVRCTENPERGDEVPSLAQMTTKALDLLRNDNGFLVQIESASVDKANHDADICGQIGEARELDEAIQAAREWVKKSGEPTLIITTADHAHTSQITANDRATAGRTTKLVTADGDELTVNYATAKSNDDEEALGSQTHTGAQLRVAAEGPGAANVVGQIDQTDIHYVITNALDLDTDGADINLAARWEATETGTPGGDTGDTATEARETTGTPTGSSAKMWIALGFLALVILIAVTAFISSRRRSNARG</sequence>